<feature type="domain" description="Protein kinase" evidence="14">
    <location>
        <begin position="342"/>
        <end position="612"/>
    </location>
</feature>
<proteinExistence type="predicted"/>
<sequence>MRNRTQLLFSFLVLFFIIPTAFSDLAAIRSALLSLRATVGGRTLLWNPAEQNPCLWLGVQCLNDAVVGLHLPGFSLNGSIPTGIFQNLTSLRILSLRYNELKGEIPSDISACSELRILNLEGNFFNGEIPDSLSSLKKLVRLNLADNNLDGQIPGSFSKLKRLRTLYLENNMLSGFLPELKLELVFFNVSNNQLNGSIPVSLSSMPVTAFVGNRLCGKPLQICPGIAASTGVLNGEFRRQRKGLCAGAIAGIVIASVVAFAIVLMIMVIVCGKKRSKKTDAIDISSISKQLGIEITEEKPAYTPVTPNGKVEEVDVGGEMNKLVFFGSGVGGKVFDLEELFRASAEVLGKGTFGTTYKAVFEFGPVVVVKRLRDATCSEREFKEKIEVVGAMDHENLLPIRAYYYSLDEKLLVCDYMPMGSLSAFLHGNKGAGRPPLNFEMRSRIALGVAHGISYLHSQGPNVSHGNIKSSNVLLTKSYEARVSDFCLAQVVGPSSSPNRANGYRAPEVIDPQRVSQKADVYSFGVLLLELLTGKAPAHTFLNEEGVDLPRWVQSFVNDERTADVFDLEFPKSDQTQERMVRLLELAMECSAQYPDSRPSMPQVTKRIEELFRCSSLKEESDQNPFAR</sequence>
<dbReference type="Pfam" id="PF13855">
    <property type="entry name" value="LRR_8"/>
    <property type="match status" value="2"/>
</dbReference>
<dbReference type="GO" id="GO:0004672">
    <property type="term" value="F:protein kinase activity"/>
    <property type="evidence" value="ECO:0007669"/>
    <property type="project" value="InterPro"/>
</dbReference>
<evidence type="ECO:0000256" key="4">
    <source>
        <dbReference type="ARBA" id="ARBA00022692"/>
    </source>
</evidence>
<evidence type="ECO:0000256" key="13">
    <source>
        <dbReference type="SAM" id="SignalP"/>
    </source>
</evidence>
<keyword evidence="4 12" id="KW-0812">Transmembrane</keyword>
<dbReference type="Gene3D" id="3.30.200.20">
    <property type="entry name" value="Phosphorylase Kinase, domain 1"/>
    <property type="match status" value="1"/>
</dbReference>
<comment type="caution">
    <text evidence="15">The sequence shown here is derived from an EMBL/GenBank/DDBJ whole genome shotgun (WGS) entry which is preliminary data.</text>
</comment>
<dbReference type="OrthoDB" id="652551at2759"/>
<evidence type="ECO:0000256" key="9">
    <source>
        <dbReference type="ARBA" id="ARBA00022989"/>
    </source>
</evidence>
<evidence type="ECO:0000256" key="2">
    <source>
        <dbReference type="ARBA" id="ARBA00022553"/>
    </source>
</evidence>
<keyword evidence="3" id="KW-0433">Leucine-rich repeat</keyword>
<dbReference type="Pfam" id="PF07714">
    <property type="entry name" value="PK_Tyr_Ser-Thr"/>
    <property type="match status" value="1"/>
</dbReference>
<evidence type="ECO:0000313" key="16">
    <source>
        <dbReference type="Proteomes" id="UP001153076"/>
    </source>
</evidence>
<accession>A0A9Q1QGZ3</accession>
<feature type="chain" id="PRO_5040494224" description="Protein kinase domain-containing protein" evidence="13">
    <location>
        <begin position="24"/>
        <end position="628"/>
    </location>
</feature>
<gene>
    <name evidence="15" type="ORF">Cgig2_025284</name>
</gene>
<dbReference type="Pfam" id="PF08263">
    <property type="entry name" value="LRRNT_2"/>
    <property type="match status" value="1"/>
</dbReference>
<reference evidence="15" key="1">
    <citation type="submission" date="2022-04" db="EMBL/GenBank/DDBJ databases">
        <title>Carnegiea gigantea Genome sequencing and assembly v2.</title>
        <authorList>
            <person name="Copetti D."/>
            <person name="Sanderson M.J."/>
            <person name="Burquez A."/>
            <person name="Wojciechowski M.F."/>
        </authorList>
    </citation>
    <scope>NUCLEOTIDE SEQUENCE</scope>
    <source>
        <strain evidence="15">SGP5-SGP5p</strain>
        <tissue evidence="15">Aerial part</tissue>
    </source>
</reference>
<keyword evidence="6" id="KW-0677">Repeat</keyword>
<dbReference type="PANTHER" id="PTHR48010:SF76">
    <property type="entry name" value="INACTIVE RECEPTOR KINASE RLK902-RELATED"/>
    <property type="match status" value="1"/>
</dbReference>
<dbReference type="Gene3D" id="1.10.510.10">
    <property type="entry name" value="Transferase(Phosphotransferase) domain 1"/>
    <property type="match status" value="1"/>
</dbReference>
<dbReference type="InterPro" id="IPR050994">
    <property type="entry name" value="At_inactive_RLKs"/>
</dbReference>
<dbReference type="SUPFAM" id="SSF56112">
    <property type="entry name" value="Protein kinase-like (PK-like)"/>
    <property type="match status" value="1"/>
</dbReference>
<comment type="subcellular location">
    <subcellularLocation>
        <location evidence="1">Membrane</location>
    </subcellularLocation>
</comment>
<protein>
    <recommendedName>
        <fullName evidence="14">Protein kinase domain-containing protein</fullName>
    </recommendedName>
</protein>
<keyword evidence="10 12" id="KW-0472">Membrane</keyword>
<dbReference type="InterPro" id="IPR017441">
    <property type="entry name" value="Protein_kinase_ATP_BS"/>
</dbReference>
<evidence type="ECO:0000256" key="7">
    <source>
        <dbReference type="ARBA" id="ARBA00022741"/>
    </source>
</evidence>
<evidence type="ECO:0000256" key="10">
    <source>
        <dbReference type="ARBA" id="ARBA00023136"/>
    </source>
</evidence>
<evidence type="ECO:0000256" key="8">
    <source>
        <dbReference type="ARBA" id="ARBA00022840"/>
    </source>
</evidence>
<organism evidence="15 16">
    <name type="scientific">Carnegiea gigantea</name>
    <dbReference type="NCBI Taxonomy" id="171969"/>
    <lineage>
        <taxon>Eukaryota</taxon>
        <taxon>Viridiplantae</taxon>
        <taxon>Streptophyta</taxon>
        <taxon>Embryophyta</taxon>
        <taxon>Tracheophyta</taxon>
        <taxon>Spermatophyta</taxon>
        <taxon>Magnoliopsida</taxon>
        <taxon>eudicotyledons</taxon>
        <taxon>Gunneridae</taxon>
        <taxon>Pentapetalae</taxon>
        <taxon>Caryophyllales</taxon>
        <taxon>Cactineae</taxon>
        <taxon>Cactaceae</taxon>
        <taxon>Cactoideae</taxon>
        <taxon>Echinocereeae</taxon>
        <taxon>Carnegiea</taxon>
    </lineage>
</organism>
<feature type="binding site" evidence="11">
    <location>
        <position position="370"/>
    </location>
    <ligand>
        <name>ATP</name>
        <dbReference type="ChEBI" id="CHEBI:30616"/>
    </ligand>
</feature>
<evidence type="ECO:0000259" key="14">
    <source>
        <dbReference type="PROSITE" id="PS50011"/>
    </source>
</evidence>
<keyword evidence="2" id="KW-0597">Phosphoprotein</keyword>
<evidence type="ECO:0000256" key="6">
    <source>
        <dbReference type="ARBA" id="ARBA00022737"/>
    </source>
</evidence>
<dbReference type="SUPFAM" id="SSF52058">
    <property type="entry name" value="L domain-like"/>
    <property type="match status" value="1"/>
</dbReference>
<keyword evidence="8 11" id="KW-0067">ATP-binding</keyword>
<name>A0A9Q1QGZ3_9CARY</name>
<dbReference type="PANTHER" id="PTHR48010">
    <property type="entry name" value="OS05G0588300 PROTEIN"/>
    <property type="match status" value="1"/>
</dbReference>
<dbReference type="Gene3D" id="3.80.10.10">
    <property type="entry name" value="Ribonuclease Inhibitor"/>
    <property type="match status" value="2"/>
</dbReference>
<dbReference type="InterPro" id="IPR013210">
    <property type="entry name" value="LRR_N_plant-typ"/>
</dbReference>
<evidence type="ECO:0000256" key="3">
    <source>
        <dbReference type="ARBA" id="ARBA00022614"/>
    </source>
</evidence>
<dbReference type="FunFam" id="3.30.200.20:FF:000307">
    <property type="entry name" value="pollen receptor-like kinase 1"/>
    <property type="match status" value="1"/>
</dbReference>
<keyword evidence="9 12" id="KW-1133">Transmembrane helix</keyword>
<dbReference type="Proteomes" id="UP001153076">
    <property type="component" value="Unassembled WGS sequence"/>
</dbReference>
<dbReference type="FunFam" id="3.80.10.10:FF:000234">
    <property type="entry name" value="Probable inactive receptor kinase RLK902"/>
    <property type="match status" value="1"/>
</dbReference>
<dbReference type="AlphaFoldDB" id="A0A9Q1QGZ3"/>
<keyword evidence="16" id="KW-1185">Reference proteome</keyword>
<evidence type="ECO:0000256" key="1">
    <source>
        <dbReference type="ARBA" id="ARBA00004370"/>
    </source>
</evidence>
<keyword evidence="5 13" id="KW-0732">Signal</keyword>
<dbReference type="InterPro" id="IPR003591">
    <property type="entry name" value="Leu-rich_rpt_typical-subtyp"/>
</dbReference>
<evidence type="ECO:0000256" key="12">
    <source>
        <dbReference type="SAM" id="Phobius"/>
    </source>
</evidence>
<dbReference type="GO" id="GO:0005524">
    <property type="term" value="F:ATP binding"/>
    <property type="evidence" value="ECO:0007669"/>
    <property type="project" value="UniProtKB-UniRule"/>
</dbReference>
<dbReference type="InterPro" id="IPR032675">
    <property type="entry name" value="LRR_dom_sf"/>
</dbReference>
<feature type="transmembrane region" description="Helical" evidence="12">
    <location>
        <begin position="248"/>
        <end position="270"/>
    </location>
</feature>
<dbReference type="PROSITE" id="PS00107">
    <property type="entry name" value="PROTEIN_KINASE_ATP"/>
    <property type="match status" value="1"/>
</dbReference>
<dbReference type="InterPro" id="IPR001611">
    <property type="entry name" value="Leu-rich_rpt"/>
</dbReference>
<keyword evidence="7 11" id="KW-0547">Nucleotide-binding</keyword>
<dbReference type="Pfam" id="PF00560">
    <property type="entry name" value="LRR_1"/>
    <property type="match status" value="1"/>
</dbReference>
<dbReference type="FunFam" id="1.10.510.10:FF:000095">
    <property type="entry name" value="protein STRUBBELIG-RECEPTOR FAMILY 8"/>
    <property type="match status" value="1"/>
</dbReference>
<dbReference type="GO" id="GO:0016020">
    <property type="term" value="C:membrane"/>
    <property type="evidence" value="ECO:0007669"/>
    <property type="project" value="UniProtKB-SubCell"/>
</dbReference>
<dbReference type="InterPro" id="IPR000719">
    <property type="entry name" value="Prot_kinase_dom"/>
</dbReference>
<dbReference type="InterPro" id="IPR001245">
    <property type="entry name" value="Ser-Thr/Tyr_kinase_cat_dom"/>
</dbReference>
<dbReference type="SMART" id="SM00369">
    <property type="entry name" value="LRR_TYP"/>
    <property type="match status" value="3"/>
</dbReference>
<evidence type="ECO:0000313" key="15">
    <source>
        <dbReference type="EMBL" id="KAJ8440085.1"/>
    </source>
</evidence>
<dbReference type="InterPro" id="IPR011009">
    <property type="entry name" value="Kinase-like_dom_sf"/>
</dbReference>
<feature type="signal peptide" evidence="13">
    <location>
        <begin position="1"/>
        <end position="23"/>
    </location>
</feature>
<dbReference type="PROSITE" id="PS50011">
    <property type="entry name" value="PROTEIN_KINASE_DOM"/>
    <property type="match status" value="1"/>
</dbReference>
<evidence type="ECO:0000256" key="11">
    <source>
        <dbReference type="PROSITE-ProRule" id="PRU10141"/>
    </source>
</evidence>
<evidence type="ECO:0000256" key="5">
    <source>
        <dbReference type="ARBA" id="ARBA00022729"/>
    </source>
</evidence>
<dbReference type="EMBL" id="JAKOGI010000199">
    <property type="protein sequence ID" value="KAJ8440085.1"/>
    <property type="molecule type" value="Genomic_DNA"/>
</dbReference>